<evidence type="ECO:0000259" key="1">
    <source>
        <dbReference type="Pfam" id="PF13173"/>
    </source>
</evidence>
<evidence type="ECO:0000259" key="2">
    <source>
        <dbReference type="Pfam" id="PF13635"/>
    </source>
</evidence>
<dbReference type="InterPro" id="IPR027417">
    <property type="entry name" value="P-loop_NTPase"/>
</dbReference>
<dbReference type="EMBL" id="MFYX01000064">
    <property type="protein sequence ID" value="OGK05019.1"/>
    <property type="molecule type" value="Genomic_DNA"/>
</dbReference>
<dbReference type="PANTHER" id="PTHR43566:SF1">
    <property type="entry name" value="AAA+ ATPASE DOMAIN-CONTAINING PROTEIN"/>
    <property type="match status" value="1"/>
</dbReference>
<dbReference type="AlphaFoldDB" id="A0A1F7FEA8"/>
<reference evidence="3 4" key="1">
    <citation type="journal article" date="2016" name="Nat. Commun.">
        <title>Thousands of microbial genomes shed light on interconnected biogeochemical processes in an aquifer system.</title>
        <authorList>
            <person name="Anantharaman K."/>
            <person name="Brown C.T."/>
            <person name="Hug L.A."/>
            <person name="Sharon I."/>
            <person name="Castelle C.J."/>
            <person name="Probst A.J."/>
            <person name="Thomas B.C."/>
            <person name="Singh A."/>
            <person name="Wilkins M.J."/>
            <person name="Karaoz U."/>
            <person name="Brodie E.L."/>
            <person name="Williams K.H."/>
            <person name="Hubbard S.S."/>
            <person name="Banfield J.F."/>
        </authorList>
    </citation>
    <scope>NUCLEOTIDE SEQUENCE [LARGE SCALE GENOMIC DNA]</scope>
</reference>
<proteinExistence type="predicted"/>
<evidence type="ECO:0008006" key="5">
    <source>
        <dbReference type="Google" id="ProtNLM"/>
    </source>
</evidence>
<comment type="caution">
    <text evidence="3">The sequence shown here is derived from an EMBL/GenBank/DDBJ whole genome shotgun (WGS) entry which is preliminary data.</text>
</comment>
<gene>
    <name evidence="3" type="ORF">A2519_10110</name>
</gene>
<evidence type="ECO:0000313" key="4">
    <source>
        <dbReference type="Proteomes" id="UP000179243"/>
    </source>
</evidence>
<accession>A0A1F7FEA8</accession>
<dbReference type="InterPro" id="IPR025420">
    <property type="entry name" value="DUF4143"/>
</dbReference>
<sequence>MIDRIYWKRKIEECWKQKSILWLSGVRRSGKTVLCKSLDSITYFDCELPSVREVLSNTESFLEKTKGQRLVLDEIHKLKNPSELLKIAADYYPETRIIATGSSTLGASKRFSDTLTGRKTSLWLTPMTAEDLKDFNQTDIETRLHSGGLPPFFLGEREENRFQEWIDSFWSRDISELFNLGRKSSFQKMLELLFVQSGSIFEATRFAHLCEASRQTIHNYLAILQETWVAHTVRPFSSRKSNEIVAAPKIYAFDTGFVCHFKGWNTLRKEDLGLLWEHYTLNQMHSYFQRPGVRYWRDKQGHEIDFIILDQTQNPITVECKWDANGFDSRNLQVFRKKYSQGENWVVCRHTLQEYTQLINGLPVRFMGMEEMTSRLASCRL</sequence>
<dbReference type="SUPFAM" id="SSF52540">
    <property type="entry name" value="P-loop containing nucleoside triphosphate hydrolases"/>
    <property type="match status" value="1"/>
</dbReference>
<name>A0A1F7FEA8_UNCRA</name>
<dbReference type="Pfam" id="PF13173">
    <property type="entry name" value="AAA_14"/>
    <property type="match status" value="1"/>
</dbReference>
<feature type="domain" description="DUF4143" evidence="2">
    <location>
        <begin position="172"/>
        <end position="322"/>
    </location>
</feature>
<dbReference type="InterPro" id="IPR041682">
    <property type="entry name" value="AAA_14"/>
</dbReference>
<organism evidence="3 4">
    <name type="scientific">Candidatus Raymondbacteria bacterium RIFOXYD12_FULL_49_13</name>
    <dbReference type="NCBI Taxonomy" id="1817890"/>
    <lineage>
        <taxon>Bacteria</taxon>
        <taxon>Raymondiibacteriota</taxon>
    </lineage>
</organism>
<evidence type="ECO:0000313" key="3">
    <source>
        <dbReference type="EMBL" id="OGK05019.1"/>
    </source>
</evidence>
<feature type="domain" description="AAA" evidence="1">
    <location>
        <begin position="18"/>
        <end position="131"/>
    </location>
</feature>
<protein>
    <recommendedName>
        <fullName evidence="5">ATPase</fullName>
    </recommendedName>
</protein>
<dbReference type="PANTHER" id="PTHR43566">
    <property type="entry name" value="CONSERVED PROTEIN"/>
    <property type="match status" value="1"/>
</dbReference>
<dbReference type="Pfam" id="PF13635">
    <property type="entry name" value="DUF4143"/>
    <property type="match status" value="1"/>
</dbReference>
<dbReference type="Proteomes" id="UP000179243">
    <property type="component" value="Unassembled WGS sequence"/>
</dbReference>